<evidence type="ECO:0000313" key="3">
    <source>
        <dbReference type="RefSeq" id="XP_052752249.1"/>
    </source>
</evidence>
<dbReference type="RefSeq" id="XP_052752249.1">
    <property type="nucleotide sequence ID" value="XM_052896289.1"/>
</dbReference>
<evidence type="ECO:0000256" key="1">
    <source>
        <dbReference type="SAM" id="SignalP"/>
    </source>
</evidence>
<dbReference type="Pfam" id="PF07841">
    <property type="entry name" value="DM4_12"/>
    <property type="match status" value="1"/>
</dbReference>
<reference evidence="3" key="1">
    <citation type="submission" date="2025-08" db="UniProtKB">
        <authorList>
            <consortium name="RefSeq"/>
        </authorList>
    </citation>
    <scope>IDENTIFICATION</scope>
    <source>
        <tissue evidence="3">Whole larvae</tissue>
    </source>
</reference>
<sequence length="290" mass="33788">MMVKLIKNLLLYLFFIVFEIGTIDSANNSDVTLHDNGELLSRRKRFIVFPEGSSLQIVFCLTFPNINVMGDIILWGYTAALAYELPQDPYSPFMHHADPLHRRVDTKAIYYTNEEGRVLYKRPYKRKFIVNPAFAKRSIDFGSMKAEQFKKGTRENFKINRKQMHAMKNKRDFLKREHMEGRSIEFHRSSRGAFYQKIETMLQGLGRNGKECMLKTLCLIGQSDHHPQGSLLQEILRAVFTFPKSHNEDEVYSEYDAAVTSTEPCEKLYPECEEASEEFDQQTHKYSSVI</sequence>
<dbReference type="GeneID" id="128200961"/>
<gene>
    <name evidence="3" type="primary">LOC128200961</name>
</gene>
<dbReference type="InterPro" id="IPR006631">
    <property type="entry name" value="DM4_12"/>
</dbReference>
<organism evidence="2 3">
    <name type="scientific">Galleria mellonella</name>
    <name type="common">Greater wax moth</name>
    <dbReference type="NCBI Taxonomy" id="7137"/>
    <lineage>
        <taxon>Eukaryota</taxon>
        <taxon>Metazoa</taxon>
        <taxon>Ecdysozoa</taxon>
        <taxon>Arthropoda</taxon>
        <taxon>Hexapoda</taxon>
        <taxon>Insecta</taxon>
        <taxon>Pterygota</taxon>
        <taxon>Neoptera</taxon>
        <taxon>Endopterygota</taxon>
        <taxon>Lepidoptera</taxon>
        <taxon>Glossata</taxon>
        <taxon>Ditrysia</taxon>
        <taxon>Pyraloidea</taxon>
        <taxon>Pyralidae</taxon>
        <taxon>Galleriinae</taxon>
        <taxon>Galleria</taxon>
    </lineage>
</organism>
<feature type="chain" id="PRO_5045509272" evidence="1">
    <location>
        <begin position="26"/>
        <end position="290"/>
    </location>
</feature>
<dbReference type="SMART" id="SM00718">
    <property type="entry name" value="DM4_12"/>
    <property type="match status" value="1"/>
</dbReference>
<accession>A0ABM3MLV3</accession>
<proteinExistence type="predicted"/>
<dbReference type="PANTHER" id="PTHR21398:SF1">
    <property type="entry name" value="FI03705P"/>
    <property type="match status" value="1"/>
</dbReference>
<name>A0ABM3MLV3_GALME</name>
<protein>
    <submittedName>
        <fullName evidence="3">Uncharacterized protein LOC128200961</fullName>
    </submittedName>
</protein>
<keyword evidence="1" id="KW-0732">Signal</keyword>
<feature type="signal peptide" evidence="1">
    <location>
        <begin position="1"/>
        <end position="25"/>
    </location>
</feature>
<dbReference type="Proteomes" id="UP001652740">
    <property type="component" value="Unplaced"/>
</dbReference>
<keyword evidence="2" id="KW-1185">Reference proteome</keyword>
<evidence type="ECO:0000313" key="2">
    <source>
        <dbReference type="Proteomes" id="UP001652740"/>
    </source>
</evidence>
<dbReference type="PANTHER" id="PTHR21398">
    <property type="entry name" value="AGAP007094-PA"/>
    <property type="match status" value="1"/>
</dbReference>